<dbReference type="OrthoDB" id="7478151at2"/>
<name>A0A2R4WGA2_9HYPH</name>
<gene>
    <name evidence="1" type="ORF">DA075_06120</name>
</gene>
<proteinExistence type="predicted"/>
<organism evidence="1 2">
    <name type="scientific">Methylobacterium currus</name>
    <dbReference type="NCBI Taxonomy" id="2051553"/>
    <lineage>
        <taxon>Bacteria</taxon>
        <taxon>Pseudomonadati</taxon>
        <taxon>Pseudomonadota</taxon>
        <taxon>Alphaproteobacteria</taxon>
        <taxon>Hyphomicrobiales</taxon>
        <taxon>Methylobacteriaceae</taxon>
        <taxon>Methylobacterium</taxon>
    </lineage>
</organism>
<evidence type="ECO:0008006" key="3">
    <source>
        <dbReference type="Google" id="ProtNLM"/>
    </source>
</evidence>
<sequence length="98" mass="9938">MNQEQLTTLLRTLLQFGGGIAVGRGWIDADTATALSGALVTLLVTGWGLYARRNAGLVAAAAAVPAVRTILADPATANAIPSAKVQPAESRMARPGAA</sequence>
<evidence type="ECO:0000313" key="1">
    <source>
        <dbReference type="EMBL" id="AWB20558.1"/>
    </source>
</evidence>
<dbReference type="Proteomes" id="UP000244755">
    <property type="component" value="Chromosome 1"/>
</dbReference>
<dbReference type="AlphaFoldDB" id="A0A2R4WGA2"/>
<protein>
    <recommendedName>
        <fullName evidence="3">Holin</fullName>
    </recommendedName>
</protein>
<reference evidence="1 2" key="1">
    <citation type="submission" date="2018-04" db="EMBL/GenBank/DDBJ databases">
        <title>Methylobacterium sp. PR1016A genome.</title>
        <authorList>
            <person name="Park W."/>
        </authorList>
    </citation>
    <scope>NUCLEOTIDE SEQUENCE [LARGE SCALE GENOMIC DNA]</scope>
    <source>
        <strain evidence="1 2">PR1016A</strain>
    </source>
</reference>
<dbReference type="InterPro" id="IPR058159">
    <property type="entry name" value="Phage_holin_10"/>
</dbReference>
<accession>A0A2R4WGA2</accession>
<evidence type="ECO:0000313" key="2">
    <source>
        <dbReference type="Proteomes" id="UP000244755"/>
    </source>
</evidence>
<dbReference type="Pfam" id="PF23987">
    <property type="entry name" value="Phage_holin_10"/>
    <property type="match status" value="1"/>
</dbReference>
<dbReference type="KEGG" id="mee:DA075_06120"/>
<dbReference type="EMBL" id="CP028843">
    <property type="protein sequence ID" value="AWB20558.1"/>
    <property type="molecule type" value="Genomic_DNA"/>
</dbReference>
<dbReference type="RefSeq" id="WP_099952460.1">
    <property type="nucleotide sequence ID" value="NZ_CP028843.1"/>
</dbReference>
<keyword evidence="2" id="KW-1185">Reference proteome</keyword>